<keyword evidence="11" id="KW-1185">Reference proteome</keyword>
<comment type="caution">
    <text evidence="10">The sequence shown here is derived from an EMBL/GenBank/DDBJ whole genome shotgun (WGS) entry which is preliminary data.</text>
</comment>
<dbReference type="PANTHER" id="PTHR11017:SF574">
    <property type="entry name" value="ADP-RIBOSYL CYCLASE_CYCLIC ADP-RIBOSE HYDROLASE"/>
    <property type="match status" value="1"/>
</dbReference>
<dbReference type="InterPro" id="IPR058546">
    <property type="entry name" value="RPS4B/Roq1-like_LRR"/>
</dbReference>
<dbReference type="InterPro" id="IPR035897">
    <property type="entry name" value="Toll_tir_struct_dom_sf"/>
</dbReference>
<dbReference type="InterPro" id="IPR058192">
    <property type="entry name" value="WHD_ROQ1-like"/>
</dbReference>
<dbReference type="SUPFAM" id="SSF46785">
    <property type="entry name" value="Winged helix' DNA-binding domain"/>
    <property type="match status" value="1"/>
</dbReference>
<evidence type="ECO:0000256" key="8">
    <source>
        <dbReference type="SAM" id="MobiDB-lite"/>
    </source>
</evidence>
<dbReference type="AlphaFoldDB" id="A0AA88DBT8"/>
<dbReference type="GO" id="GO:0061809">
    <property type="term" value="F:NAD+ nucleosidase activity, cyclic ADP-ribose generating"/>
    <property type="evidence" value="ECO:0007669"/>
    <property type="project" value="UniProtKB-EC"/>
</dbReference>
<dbReference type="InterPro" id="IPR044974">
    <property type="entry name" value="Disease_R_plants"/>
</dbReference>
<evidence type="ECO:0000259" key="9">
    <source>
        <dbReference type="PROSITE" id="PS50104"/>
    </source>
</evidence>
<dbReference type="InterPro" id="IPR042197">
    <property type="entry name" value="Apaf_helical"/>
</dbReference>
<feature type="compositionally biased region" description="Basic and acidic residues" evidence="8">
    <location>
        <begin position="1210"/>
        <end position="1236"/>
    </location>
</feature>
<dbReference type="InterPro" id="IPR045344">
    <property type="entry name" value="C-JID"/>
</dbReference>
<dbReference type="Gene3D" id="3.40.50.10140">
    <property type="entry name" value="Toll/interleukin-1 receptor homology (TIR) domain"/>
    <property type="match status" value="1"/>
</dbReference>
<evidence type="ECO:0000256" key="6">
    <source>
        <dbReference type="ARBA" id="ARBA00023027"/>
    </source>
</evidence>
<dbReference type="Pfam" id="PF01582">
    <property type="entry name" value="TIR"/>
    <property type="match status" value="1"/>
</dbReference>
<evidence type="ECO:0000256" key="5">
    <source>
        <dbReference type="ARBA" id="ARBA00022821"/>
    </source>
</evidence>
<organism evidence="10 11">
    <name type="scientific">Ficus carica</name>
    <name type="common">Common fig</name>
    <dbReference type="NCBI Taxonomy" id="3494"/>
    <lineage>
        <taxon>Eukaryota</taxon>
        <taxon>Viridiplantae</taxon>
        <taxon>Streptophyta</taxon>
        <taxon>Embryophyta</taxon>
        <taxon>Tracheophyta</taxon>
        <taxon>Spermatophyta</taxon>
        <taxon>Magnoliopsida</taxon>
        <taxon>eudicotyledons</taxon>
        <taxon>Gunneridae</taxon>
        <taxon>Pentapetalae</taxon>
        <taxon>rosids</taxon>
        <taxon>fabids</taxon>
        <taxon>Rosales</taxon>
        <taxon>Moraceae</taxon>
        <taxon>Ficeae</taxon>
        <taxon>Ficus</taxon>
    </lineage>
</organism>
<dbReference type="InterPro" id="IPR002182">
    <property type="entry name" value="NB-ARC"/>
</dbReference>
<gene>
    <name evidence="10" type="ORF">TIFTF001_003970</name>
</gene>
<dbReference type="InterPro" id="IPR032675">
    <property type="entry name" value="LRR_dom_sf"/>
</dbReference>
<evidence type="ECO:0000313" key="10">
    <source>
        <dbReference type="EMBL" id="GMN33099.1"/>
    </source>
</evidence>
<evidence type="ECO:0000256" key="2">
    <source>
        <dbReference type="ARBA" id="ARBA00022614"/>
    </source>
</evidence>
<dbReference type="PRINTS" id="PR00364">
    <property type="entry name" value="DISEASERSIST"/>
</dbReference>
<evidence type="ECO:0000256" key="7">
    <source>
        <dbReference type="ARBA" id="ARBA00047304"/>
    </source>
</evidence>
<reference evidence="10" key="1">
    <citation type="submission" date="2023-07" db="EMBL/GenBank/DDBJ databases">
        <title>draft genome sequence of fig (Ficus carica).</title>
        <authorList>
            <person name="Takahashi T."/>
            <person name="Nishimura K."/>
        </authorList>
    </citation>
    <scope>NUCLEOTIDE SEQUENCE</scope>
</reference>
<dbReference type="InterPro" id="IPR036390">
    <property type="entry name" value="WH_DNA-bd_sf"/>
</dbReference>
<keyword evidence="3" id="KW-0677">Repeat</keyword>
<proteinExistence type="predicted"/>
<keyword evidence="6" id="KW-0520">NAD</keyword>
<dbReference type="Pfam" id="PF23286">
    <property type="entry name" value="LRR_13"/>
    <property type="match status" value="1"/>
</dbReference>
<dbReference type="SMART" id="SM00255">
    <property type="entry name" value="TIR"/>
    <property type="match status" value="1"/>
</dbReference>
<feature type="domain" description="TIR" evidence="9">
    <location>
        <begin position="18"/>
        <end position="185"/>
    </location>
</feature>
<dbReference type="Proteomes" id="UP001187192">
    <property type="component" value="Unassembled WGS sequence"/>
</dbReference>
<accession>A0AA88DBT8</accession>
<comment type="catalytic activity">
    <reaction evidence="7">
        <text>NAD(+) + H2O = ADP-D-ribose + nicotinamide + H(+)</text>
        <dbReference type="Rhea" id="RHEA:16301"/>
        <dbReference type="ChEBI" id="CHEBI:15377"/>
        <dbReference type="ChEBI" id="CHEBI:15378"/>
        <dbReference type="ChEBI" id="CHEBI:17154"/>
        <dbReference type="ChEBI" id="CHEBI:57540"/>
        <dbReference type="ChEBI" id="CHEBI:57967"/>
        <dbReference type="EC" id="3.2.2.6"/>
    </reaction>
    <physiologicalReaction direction="left-to-right" evidence="7">
        <dbReference type="Rhea" id="RHEA:16302"/>
    </physiologicalReaction>
</comment>
<dbReference type="InterPro" id="IPR000157">
    <property type="entry name" value="TIR_dom"/>
</dbReference>
<dbReference type="Pfam" id="PF00931">
    <property type="entry name" value="NB-ARC"/>
    <property type="match status" value="1"/>
</dbReference>
<keyword evidence="5" id="KW-0611">Plant defense</keyword>
<dbReference type="SUPFAM" id="SSF52200">
    <property type="entry name" value="Toll/Interleukin receptor TIR domain"/>
    <property type="match status" value="1"/>
</dbReference>
<dbReference type="GO" id="GO:0006952">
    <property type="term" value="P:defense response"/>
    <property type="evidence" value="ECO:0007669"/>
    <property type="project" value="UniProtKB-KW"/>
</dbReference>
<dbReference type="Gene3D" id="3.40.50.300">
    <property type="entry name" value="P-loop containing nucleotide triphosphate hydrolases"/>
    <property type="match status" value="1"/>
</dbReference>
<dbReference type="Pfam" id="PF20160">
    <property type="entry name" value="C-JID"/>
    <property type="match status" value="1"/>
</dbReference>
<dbReference type="Gene3D" id="3.80.10.10">
    <property type="entry name" value="Ribonuclease Inhibitor"/>
    <property type="match status" value="3"/>
</dbReference>
<dbReference type="PANTHER" id="PTHR11017">
    <property type="entry name" value="LEUCINE-RICH REPEAT-CONTAINING PROTEIN"/>
    <property type="match status" value="1"/>
</dbReference>
<dbReference type="GO" id="GO:0007165">
    <property type="term" value="P:signal transduction"/>
    <property type="evidence" value="ECO:0007669"/>
    <property type="project" value="InterPro"/>
</dbReference>
<evidence type="ECO:0000256" key="4">
    <source>
        <dbReference type="ARBA" id="ARBA00022801"/>
    </source>
</evidence>
<sequence length="1236" mass="141385">MDAVGVSAAASSSSSIPEKYDVFLSFRGEDTRNNFTSHLFAALKRKQIETYIDEKSLDRGDDIKLALPEAIQKSKISIIIFSKDYASSSWCLRELVHILECRRENKHMVIPIFYDVDPSEIRKQEGSYEKSFLQHEDRFKDNMEMVKRWRAALKESANLSGWDSKVTRPESELVEAIADDVLRKLNRVTSSDIDREGLVGIEKHYKKIEMLLSLGSSDIRIIGIWGLGGIGKTTLADLVFKKHRNQFESFCFLANVREESEKLGLLNLRDKLIGKLLKEESMNLGTPSLPPHVKDRLRRQKVLIVLDDVNDTKQLQVLVGDRDLFGQASRIIVTTRDANVLKDIEADGIYEVCQLNSDEALQLFKLKAFRGNSSTTDYLELSKEVIGYAGGIPLAINILASHLRSLDSQSLGNWEMVLNYLKEDSGGDIDKNLRISYDGLNEKEQAIFLDIACFFKGECRERVENILNGCGFSASIRINNLVNKSLISISSGMLCMHDLVQEMGRKIVQQQSEEQPGQQSRLWIAKDAYRVLSKNEGTQKIEGISLDMAKIEKELHLSPDVFQKMSKLRLLKIYNVQRYKVYLHPDLQFLPHTLRYLHWEGYPSKQLPSNFDPQNLVEMKMPYNQLEKLSNEDQDFDNLKSIDLNHSIRLIQFPDFSHASKLEKINLHSSLSLLQVPSVSLQNLDKLTDLNLSHCNKLQSFPITMTTSLVSLDLSSTAIVSLPSSIDSLKNLSKLSLNNCTRLANLPKLPWNIKRLDFSGTTIKELASSSIDGRFDLEDIDLSYCRNLESLPTSFFKLRSLARLNLDGCSKLKNLPEVSEPMEHLRFLYLGRTGIRQLPSSIGFLIAIKILNMDQCDNLESVPSSIYNMVSLRSLTLSNCPKLEQYPETTKPMKMSFLDLEGTGNRQLPLSIDFLRCDLRSLCLSGSNIIVLPASIKRFSKLRVLYVNNCKNLRSLPELPLSLKLLYASGCVSLEVVSNSKRPIFPQDFWDGNCIGEGNCEFISFYDCLKLDQKNRNNIMIDFHLRVLRVATQLLPPEPQGRNGFVVKACCPGNEIPKWFEYQRKGSFINIKLPPKWCTNNFLGFVVCAVGDSYSNIEGLDLVCEFDLKANKEENHQFIWSFNNYGADYVNLPTTSNSSHVYMWYKQYWDFYSECHHVEEVSLDFSFREWDNSVYRQIKSSKCEVKKCGIHMLYRQELEEFMNLRNQHRHGPDQPEPRAHVTNDFDSDEPHLKRFR</sequence>
<dbReference type="PROSITE" id="PS50104">
    <property type="entry name" value="TIR"/>
    <property type="match status" value="1"/>
</dbReference>
<feature type="region of interest" description="Disordered" evidence="8">
    <location>
        <begin position="1207"/>
        <end position="1236"/>
    </location>
</feature>
<evidence type="ECO:0000313" key="11">
    <source>
        <dbReference type="Proteomes" id="UP001187192"/>
    </source>
</evidence>
<name>A0AA88DBT8_FICCA</name>
<evidence type="ECO:0000256" key="3">
    <source>
        <dbReference type="ARBA" id="ARBA00022737"/>
    </source>
</evidence>
<dbReference type="InterPro" id="IPR027417">
    <property type="entry name" value="P-loop_NTPase"/>
</dbReference>
<dbReference type="SUPFAM" id="SSF52540">
    <property type="entry name" value="P-loop containing nucleoside triphosphate hydrolases"/>
    <property type="match status" value="1"/>
</dbReference>
<dbReference type="SUPFAM" id="SSF52058">
    <property type="entry name" value="L domain-like"/>
    <property type="match status" value="2"/>
</dbReference>
<dbReference type="FunFam" id="3.40.50.10140:FF:000007">
    <property type="entry name" value="Disease resistance protein (TIR-NBS-LRR class)"/>
    <property type="match status" value="1"/>
</dbReference>
<dbReference type="EMBL" id="BTGU01000004">
    <property type="protein sequence ID" value="GMN33099.1"/>
    <property type="molecule type" value="Genomic_DNA"/>
</dbReference>
<keyword evidence="2" id="KW-0433">Leucine-rich repeat</keyword>
<evidence type="ECO:0000256" key="1">
    <source>
        <dbReference type="ARBA" id="ARBA00011982"/>
    </source>
</evidence>
<dbReference type="Gene3D" id="1.10.8.430">
    <property type="entry name" value="Helical domain of apoptotic protease-activating factors"/>
    <property type="match status" value="1"/>
</dbReference>
<dbReference type="Pfam" id="PF23282">
    <property type="entry name" value="WHD_ROQ1"/>
    <property type="match status" value="1"/>
</dbReference>
<dbReference type="EC" id="3.2.2.6" evidence="1"/>
<dbReference type="GO" id="GO:0043531">
    <property type="term" value="F:ADP binding"/>
    <property type="evidence" value="ECO:0007669"/>
    <property type="project" value="InterPro"/>
</dbReference>
<keyword evidence="4" id="KW-0378">Hydrolase</keyword>
<protein>
    <recommendedName>
        <fullName evidence="1">ADP-ribosyl cyclase/cyclic ADP-ribose hydrolase</fullName>
        <ecNumber evidence="1">3.2.2.6</ecNumber>
    </recommendedName>
</protein>